<reference evidence="3" key="2">
    <citation type="submission" date="2022-10" db="EMBL/GenBank/DDBJ databases">
        <authorList>
            <consortium name="ENA_rothamsted_submissions"/>
            <consortium name="culmorum"/>
            <person name="King R."/>
        </authorList>
    </citation>
    <scope>NUCLEOTIDE SEQUENCE</scope>
</reference>
<feature type="coiled-coil region" evidence="1">
    <location>
        <begin position="108"/>
        <end position="170"/>
    </location>
</feature>
<proteinExistence type="predicted"/>
<feature type="compositionally biased region" description="Polar residues" evidence="2">
    <location>
        <begin position="230"/>
        <end position="244"/>
    </location>
</feature>
<dbReference type="EMBL" id="OU893334">
    <property type="protein sequence ID" value="CAG9790952.1"/>
    <property type="molecule type" value="Genomic_DNA"/>
</dbReference>
<protein>
    <submittedName>
        <fullName evidence="3">Uncharacterized protein</fullName>
    </submittedName>
</protein>
<name>A0A9N9R7Q1_9NEOP</name>
<gene>
    <name evidence="3" type="ORF">DIATSA_LOCUS8595</name>
</gene>
<keyword evidence="1" id="KW-0175">Coiled coil</keyword>
<dbReference type="AlphaFoldDB" id="A0A9N9R7Q1"/>
<reference evidence="3" key="1">
    <citation type="submission" date="2021-12" db="EMBL/GenBank/DDBJ databases">
        <authorList>
            <person name="King R."/>
        </authorList>
    </citation>
    <scope>NUCLEOTIDE SEQUENCE</scope>
</reference>
<feature type="compositionally biased region" description="Low complexity" evidence="2">
    <location>
        <begin position="266"/>
        <end position="281"/>
    </location>
</feature>
<keyword evidence="4" id="KW-1185">Reference proteome</keyword>
<organism evidence="3 4">
    <name type="scientific">Diatraea saccharalis</name>
    <name type="common">sugarcane borer</name>
    <dbReference type="NCBI Taxonomy" id="40085"/>
    <lineage>
        <taxon>Eukaryota</taxon>
        <taxon>Metazoa</taxon>
        <taxon>Ecdysozoa</taxon>
        <taxon>Arthropoda</taxon>
        <taxon>Hexapoda</taxon>
        <taxon>Insecta</taxon>
        <taxon>Pterygota</taxon>
        <taxon>Neoptera</taxon>
        <taxon>Endopterygota</taxon>
        <taxon>Lepidoptera</taxon>
        <taxon>Glossata</taxon>
        <taxon>Ditrysia</taxon>
        <taxon>Pyraloidea</taxon>
        <taxon>Crambidae</taxon>
        <taxon>Crambinae</taxon>
        <taxon>Diatraea</taxon>
    </lineage>
</organism>
<dbReference type="OrthoDB" id="7492418at2759"/>
<evidence type="ECO:0000256" key="2">
    <source>
        <dbReference type="SAM" id="MobiDB-lite"/>
    </source>
</evidence>
<dbReference type="Proteomes" id="UP001153714">
    <property type="component" value="Chromosome 3"/>
</dbReference>
<evidence type="ECO:0000313" key="3">
    <source>
        <dbReference type="EMBL" id="CAG9790952.1"/>
    </source>
</evidence>
<accession>A0A9N9R7Q1</accession>
<feature type="region of interest" description="Disordered" evidence="2">
    <location>
        <begin position="212"/>
        <end position="295"/>
    </location>
</feature>
<evidence type="ECO:0000256" key="1">
    <source>
        <dbReference type="SAM" id="Coils"/>
    </source>
</evidence>
<evidence type="ECO:0000313" key="4">
    <source>
        <dbReference type="Proteomes" id="UP001153714"/>
    </source>
</evidence>
<sequence>MSAPMPVNQTVVPAWNRMTGEEEGTDDLDPDLMEIEELKQKSKQYIERLERNRKNSVRDIVDGMQDVLSVVTEMRGVTAWEKKDLAVTISEVEEEVNTLASLVSTTGLTELYRKYVATKEDNRKLKRENKKMKEDKEVNERRIKRMREEIEHLHTEVDTLKIEMTALEDRARSVPAPECVPEEWRRSLLESVGTLVSARLNGLEDRLLPAPNYRPSLAVDKHPAKAASRRATTQEGQSSHLPSNNEDKEESEWTRVTGRRQKRKATPAVAQQQPPTPHAATSVPKTPTGRGKKEK</sequence>